<proteinExistence type="predicted"/>
<evidence type="ECO:0000313" key="4">
    <source>
        <dbReference type="Proteomes" id="UP001597097"/>
    </source>
</evidence>
<organism evidence="3 4">
    <name type="scientific">Nonomuraea guangzhouensis</name>
    <dbReference type="NCBI Taxonomy" id="1291555"/>
    <lineage>
        <taxon>Bacteria</taxon>
        <taxon>Bacillati</taxon>
        <taxon>Actinomycetota</taxon>
        <taxon>Actinomycetes</taxon>
        <taxon>Streptosporangiales</taxon>
        <taxon>Streptosporangiaceae</taxon>
        <taxon>Nonomuraea</taxon>
    </lineage>
</organism>
<feature type="chain" id="PRO_5047187282" description="Lipoprotein" evidence="2">
    <location>
        <begin position="21"/>
        <end position="288"/>
    </location>
</feature>
<evidence type="ECO:0000256" key="1">
    <source>
        <dbReference type="SAM" id="MobiDB-lite"/>
    </source>
</evidence>
<evidence type="ECO:0000256" key="2">
    <source>
        <dbReference type="SAM" id="SignalP"/>
    </source>
</evidence>
<feature type="signal peptide" evidence="2">
    <location>
        <begin position="1"/>
        <end position="20"/>
    </location>
</feature>
<dbReference type="Proteomes" id="UP001597097">
    <property type="component" value="Unassembled WGS sequence"/>
</dbReference>
<dbReference type="EMBL" id="JBHUCM010000031">
    <property type="protein sequence ID" value="MFD1542217.1"/>
    <property type="molecule type" value="Genomic_DNA"/>
</dbReference>
<accession>A0ABW4GHH4</accession>
<dbReference type="RefSeq" id="WP_219537379.1">
    <property type="nucleotide sequence ID" value="NZ_JAHKRM010000037.1"/>
</dbReference>
<protein>
    <recommendedName>
        <fullName evidence="5">Lipoprotein</fullName>
    </recommendedName>
</protein>
<reference evidence="4" key="1">
    <citation type="journal article" date="2019" name="Int. J. Syst. Evol. Microbiol.">
        <title>The Global Catalogue of Microorganisms (GCM) 10K type strain sequencing project: providing services to taxonomists for standard genome sequencing and annotation.</title>
        <authorList>
            <consortium name="The Broad Institute Genomics Platform"/>
            <consortium name="The Broad Institute Genome Sequencing Center for Infectious Disease"/>
            <person name="Wu L."/>
            <person name="Ma J."/>
        </authorList>
    </citation>
    <scope>NUCLEOTIDE SEQUENCE [LARGE SCALE GENOMIC DNA]</scope>
    <source>
        <strain evidence="4">CGMCC 1.15399</strain>
    </source>
</reference>
<dbReference type="PROSITE" id="PS51257">
    <property type="entry name" value="PROKAR_LIPOPROTEIN"/>
    <property type="match status" value="1"/>
</dbReference>
<sequence length="288" mass="30213">MPLRLLGLLVGLLVGLSVVAAGCGTAGVATVAPPEDPTSAPASAHSVDTATAEQVFKLLGGLDQAWKRRDCAAVADLTTWAEKTLGGRACEATRNGRPALYSDPTFFLPGEGDWFAALARKPSPAYFVFLREGGRWRLGAGPIPARGAAPETSTTVTPDAGLGGQARVVAQRHLTYLTDPAGVAGVRFPPGDPVRGLRDELDGLPEQVRPDRLDIDVELPEQPTMALVLSADTMLAFDALRIVYRQRPKAGKSSLTHPLKKDAEIVVLATVISAAKGLTTVGVRRGPA</sequence>
<feature type="region of interest" description="Disordered" evidence="1">
    <location>
        <begin position="142"/>
        <end position="161"/>
    </location>
</feature>
<gene>
    <name evidence="3" type="ORF">ACFSJ0_34560</name>
</gene>
<keyword evidence="2" id="KW-0732">Signal</keyword>
<keyword evidence="4" id="KW-1185">Reference proteome</keyword>
<comment type="caution">
    <text evidence="3">The sequence shown here is derived from an EMBL/GenBank/DDBJ whole genome shotgun (WGS) entry which is preliminary data.</text>
</comment>
<evidence type="ECO:0008006" key="5">
    <source>
        <dbReference type="Google" id="ProtNLM"/>
    </source>
</evidence>
<name>A0ABW4GHH4_9ACTN</name>
<evidence type="ECO:0000313" key="3">
    <source>
        <dbReference type="EMBL" id="MFD1542217.1"/>
    </source>
</evidence>